<evidence type="ECO:0000313" key="2">
    <source>
        <dbReference type="EMBL" id="SFO58621.1"/>
    </source>
</evidence>
<dbReference type="SUPFAM" id="SSF56770">
    <property type="entry name" value="HydA/Nqo6-like"/>
    <property type="match status" value="1"/>
</dbReference>
<dbReference type="OrthoDB" id="3373298at2"/>
<feature type="compositionally biased region" description="Basic and acidic residues" evidence="1">
    <location>
        <begin position="122"/>
        <end position="155"/>
    </location>
</feature>
<feature type="compositionally biased region" description="Basic and acidic residues" evidence="1">
    <location>
        <begin position="165"/>
        <end position="225"/>
    </location>
</feature>
<keyword evidence="3" id="KW-1185">Reference proteome</keyword>
<accession>A0A1I5IEW3</accession>
<reference evidence="2 3" key="1">
    <citation type="submission" date="2016-10" db="EMBL/GenBank/DDBJ databases">
        <authorList>
            <person name="de Groot N.N."/>
        </authorList>
    </citation>
    <scope>NUCLEOTIDE SEQUENCE [LARGE SCALE GENOMIC DNA]</scope>
    <source>
        <strain evidence="2 3">CGMCC 4.1877</strain>
    </source>
</reference>
<dbReference type="AlphaFoldDB" id="A0A1I5IEW3"/>
<protein>
    <submittedName>
        <fullName evidence="2">Uncharacterized protein</fullName>
    </submittedName>
</protein>
<evidence type="ECO:0000256" key="1">
    <source>
        <dbReference type="SAM" id="MobiDB-lite"/>
    </source>
</evidence>
<feature type="region of interest" description="Disordered" evidence="1">
    <location>
        <begin position="92"/>
        <end position="242"/>
    </location>
</feature>
<name>A0A1I5IEW3_PSUAM</name>
<dbReference type="STRING" id="260086.SAMN05216207_10977"/>
<dbReference type="RefSeq" id="WP_093357241.1">
    <property type="nucleotide sequence ID" value="NZ_FOUY01000097.1"/>
</dbReference>
<proteinExistence type="predicted"/>
<gene>
    <name evidence="2" type="ORF">SAMN05216207_10977</name>
</gene>
<dbReference type="Proteomes" id="UP000199614">
    <property type="component" value="Unassembled WGS sequence"/>
</dbReference>
<sequence>MDLTAALLRFTARVPHVLIVGVPGHPELRLDVEEALRLRGWPEATGPADADVLIVAGRVGAELREVVDALWRQIPAPRVRVELTDDATSADLENTLATIPPQLADARHARREAVAAAASDPADDRATDDAGDGHEQHHSGHEHGGDEADEHDPGEHAAGGSGDGHAQRHDGHGEHAHDDGAGEHTGHDGHTDHDQHTPDGTRAADESEPGAHGEHDAGHGEHDGGHGGGHHDHHHMDMPLPGGLAMADVADDRDGLALDVLHVPLGPVLPEWPAGLVVDVALQGDVITSASARVLDAGAPRPPGRARVSAAVRDLDALARILAIAGWRGPATRARVLRDRLRRGDPVADLVPLVRTIRRSRLLRLMLRDVASSGGVDVADLLEQRLVRIEARAAGTPVDDPERPGPADLGARLTGAEFAAARLLVAALDPDVDGVVAATAIHAPGEDR</sequence>
<evidence type="ECO:0000313" key="3">
    <source>
        <dbReference type="Proteomes" id="UP000199614"/>
    </source>
</evidence>
<organism evidence="2 3">
    <name type="scientific">Pseudonocardia ammonioxydans</name>
    <dbReference type="NCBI Taxonomy" id="260086"/>
    <lineage>
        <taxon>Bacteria</taxon>
        <taxon>Bacillati</taxon>
        <taxon>Actinomycetota</taxon>
        <taxon>Actinomycetes</taxon>
        <taxon>Pseudonocardiales</taxon>
        <taxon>Pseudonocardiaceae</taxon>
        <taxon>Pseudonocardia</taxon>
    </lineage>
</organism>
<dbReference type="EMBL" id="FOUY01000097">
    <property type="protein sequence ID" value="SFO58621.1"/>
    <property type="molecule type" value="Genomic_DNA"/>
</dbReference>